<dbReference type="Gene3D" id="3.10.10.10">
    <property type="entry name" value="HIV Type 1 Reverse Transcriptase, subunit A, domain 1"/>
    <property type="match status" value="2"/>
</dbReference>
<gene>
    <name evidence="23" type="ORF">E6C27_scaffold35G00780</name>
</gene>
<dbReference type="GO" id="GO:0003887">
    <property type="term" value="F:DNA-directed DNA polymerase activity"/>
    <property type="evidence" value="ECO:0007669"/>
    <property type="project" value="UniProtKB-KW"/>
</dbReference>
<dbReference type="Pfam" id="PF13975">
    <property type="entry name" value="gag-asp_proteas"/>
    <property type="match status" value="1"/>
</dbReference>
<dbReference type="EMBL" id="SSTE01017387">
    <property type="protein sequence ID" value="KAA0040442.1"/>
    <property type="molecule type" value="Genomic_DNA"/>
</dbReference>
<dbReference type="InterPro" id="IPR041588">
    <property type="entry name" value="Integrase_H2C2"/>
</dbReference>
<keyword evidence="16" id="KW-0511">Multifunctional enzyme</keyword>
<dbReference type="GO" id="GO:0006310">
    <property type="term" value="P:DNA recombination"/>
    <property type="evidence" value="ECO:0007669"/>
    <property type="project" value="UniProtKB-KW"/>
</dbReference>
<dbReference type="InterPro" id="IPR005162">
    <property type="entry name" value="Retrotrans_gag_dom"/>
</dbReference>
<dbReference type="CDD" id="cd09274">
    <property type="entry name" value="RNase_HI_RT_Ty3"/>
    <property type="match status" value="1"/>
</dbReference>
<dbReference type="OrthoDB" id="1738534at2759"/>
<dbReference type="SUPFAM" id="SSF53098">
    <property type="entry name" value="Ribonuclease H-like"/>
    <property type="match status" value="2"/>
</dbReference>
<feature type="domain" description="Chromo" evidence="19">
    <location>
        <begin position="1493"/>
        <end position="1552"/>
    </location>
</feature>
<dbReference type="InterPro" id="IPR012337">
    <property type="entry name" value="RNaseH-like_sf"/>
</dbReference>
<keyword evidence="13" id="KW-0239">DNA-directed DNA polymerase</keyword>
<dbReference type="SMART" id="SM00343">
    <property type="entry name" value="ZnF_C2HC"/>
    <property type="match status" value="2"/>
</dbReference>
<keyword evidence="9" id="KW-0378">Hydrolase</keyword>
<dbReference type="EC" id="2.7.7.49" evidence="1"/>
<evidence type="ECO:0000256" key="18">
    <source>
        <dbReference type="SAM" id="MobiDB-lite"/>
    </source>
</evidence>
<evidence type="ECO:0000256" key="13">
    <source>
        <dbReference type="ARBA" id="ARBA00022932"/>
    </source>
</evidence>
<feature type="region of interest" description="Disordered" evidence="18">
    <location>
        <begin position="2794"/>
        <end position="2818"/>
    </location>
</feature>
<dbReference type="PROSITE" id="PS50878">
    <property type="entry name" value="RT_POL"/>
    <property type="match status" value="1"/>
</dbReference>
<name>A0A5A7TAG9_CUCMM</name>
<keyword evidence="17" id="KW-0862">Zinc</keyword>
<feature type="compositionally biased region" description="Polar residues" evidence="18">
    <location>
        <begin position="338"/>
        <end position="350"/>
    </location>
</feature>
<dbReference type="Pfam" id="PF17921">
    <property type="entry name" value="Integrase_H2C2"/>
    <property type="match status" value="2"/>
</dbReference>
<keyword evidence="5" id="KW-0540">Nuclease</keyword>
<accession>A0A5A7TAG9</accession>
<dbReference type="InterPro" id="IPR000477">
    <property type="entry name" value="RT_dom"/>
</dbReference>
<evidence type="ECO:0000256" key="3">
    <source>
        <dbReference type="ARBA" id="ARBA00022679"/>
    </source>
</evidence>
<dbReference type="FunFam" id="1.10.340.70:FF:000001">
    <property type="entry name" value="Retrovirus-related Pol polyprotein from transposon gypsy-like Protein"/>
    <property type="match status" value="1"/>
</dbReference>
<feature type="compositionally biased region" description="Basic and acidic residues" evidence="18">
    <location>
        <begin position="325"/>
        <end position="336"/>
    </location>
</feature>
<dbReference type="FunFam" id="3.10.20.370:FF:000001">
    <property type="entry name" value="Retrovirus-related Pol polyprotein from transposon 17.6-like protein"/>
    <property type="match status" value="1"/>
</dbReference>
<dbReference type="SUPFAM" id="SSF54160">
    <property type="entry name" value="Chromo domain-like"/>
    <property type="match status" value="1"/>
</dbReference>
<feature type="compositionally biased region" description="Low complexity" evidence="18">
    <location>
        <begin position="307"/>
        <end position="320"/>
    </location>
</feature>
<evidence type="ECO:0000259" key="22">
    <source>
        <dbReference type="PROSITE" id="PS50994"/>
    </source>
</evidence>
<keyword evidence="12 23" id="KW-0695">RNA-directed DNA polymerase</keyword>
<dbReference type="Pfam" id="PF00078">
    <property type="entry name" value="RVT_1"/>
    <property type="match status" value="2"/>
</dbReference>
<comment type="caution">
    <text evidence="23">The sequence shown here is derived from an EMBL/GenBank/DDBJ whole genome shotgun (WGS) entry which is preliminary data.</text>
</comment>
<dbReference type="CDD" id="cd01647">
    <property type="entry name" value="RT_LTR"/>
    <property type="match status" value="2"/>
</dbReference>
<evidence type="ECO:0000313" key="23">
    <source>
        <dbReference type="EMBL" id="KAA0040442.1"/>
    </source>
</evidence>
<dbReference type="PROSITE" id="PS50158">
    <property type="entry name" value="ZF_CCHC"/>
    <property type="match status" value="1"/>
</dbReference>
<dbReference type="Proteomes" id="UP000321393">
    <property type="component" value="Unassembled WGS sequence"/>
</dbReference>
<evidence type="ECO:0000256" key="5">
    <source>
        <dbReference type="ARBA" id="ARBA00022722"/>
    </source>
</evidence>
<keyword evidence="10" id="KW-0460">Magnesium</keyword>
<dbReference type="FunFam" id="3.30.70.270:FF:000020">
    <property type="entry name" value="Transposon Tf2-6 polyprotein-like Protein"/>
    <property type="match status" value="2"/>
</dbReference>
<dbReference type="Gene3D" id="2.40.50.40">
    <property type="match status" value="1"/>
</dbReference>
<dbReference type="InterPro" id="IPR056924">
    <property type="entry name" value="SH3_Tf2-1"/>
</dbReference>
<dbReference type="CDD" id="cd00303">
    <property type="entry name" value="retropepsin_like"/>
    <property type="match status" value="2"/>
</dbReference>
<evidence type="ECO:0000256" key="10">
    <source>
        <dbReference type="ARBA" id="ARBA00022842"/>
    </source>
</evidence>
<dbReference type="PANTHER" id="PTHR37984">
    <property type="entry name" value="PROTEIN CBG26694"/>
    <property type="match status" value="1"/>
</dbReference>
<dbReference type="Pfam" id="PF17917">
    <property type="entry name" value="RT_RNaseH"/>
    <property type="match status" value="1"/>
</dbReference>
<dbReference type="Pfam" id="PF24626">
    <property type="entry name" value="SH3_Tf2-1"/>
    <property type="match status" value="2"/>
</dbReference>
<dbReference type="InterPro" id="IPR021109">
    <property type="entry name" value="Peptidase_aspartic_dom_sf"/>
</dbReference>
<keyword evidence="11" id="KW-0229">DNA integration</keyword>
<dbReference type="Gene3D" id="1.10.340.70">
    <property type="match status" value="2"/>
</dbReference>
<dbReference type="Pfam" id="PF03732">
    <property type="entry name" value="Retrotrans_gag"/>
    <property type="match status" value="2"/>
</dbReference>
<keyword evidence="17" id="KW-0863">Zinc-finger</keyword>
<dbReference type="Gene3D" id="2.40.70.10">
    <property type="entry name" value="Acid Proteases"/>
    <property type="match status" value="2"/>
</dbReference>
<dbReference type="InterPro" id="IPR043502">
    <property type="entry name" value="DNA/RNA_pol_sf"/>
</dbReference>
<dbReference type="SUPFAM" id="SSF56672">
    <property type="entry name" value="DNA/RNA polymerases"/>
    <property type="match status" value="2"/>
</dbReference>
<feature type="domain" description="Integrase catalytic" evidence="22">
    <location>
        <begin position="1187"/>
        <end position="1346"/>
    </location>
</feature>
<proteinExistence type="predicted"/>
<dbReference type="InterPro" id="IPR043128">
    <property type="entry name" value="Rev_trsase/Diguanyl_cyclase"/>
</dbReference>
<feature type="region of interest" description="Disordered" evidence="18">
    <location>
        <begin position="293"/>
        <end position="350"/>
    </location>
</feature>
<dbReference type="InterPro" id="IPR041577">
    <property type="entry name" value="RT_RNaseH_2"/>
</dbReference>
<feature type="domain" description="CCHC-type" evidence="20">
    <location>
        <begin position="1811"/>
        <end position="1826"/>
    </location>
</feature>
<evidence type="ECO:0000256" key="11">
    <source>
        <dbReference type="ARBA" id="ARBA00022908"/>
    </source>
</evidence>
<evidence type="ECO:0000256" key="14">
    <source>
        <dbReference type="ARBA" id="ARBA00023125"/>
    </source>
</evidence>
<dbReference type="Gene3D" id="3.30.420.10">
    <property type="entry name" value="Ribonuclease H-like superfamily/Ribonuclease H"/>
    <property type="match status" value="2"/>
</dbReference>
<dbReference type="GO" id="GO:0008270">
    <property type="term" value="F:zinc ion binding"/>
    <property type="evidence" value="ECO:0007669"/>
    <property type="project" value="UniProtKB-KW"/>
</dbReference>
<keyword evidence="2" id="KW-0645">Protease</keyword>
<dbReference type="GO" id="GO:0015074">
    <property type="term" value="P:DNA integration"/>
    <property type="evidence" value="ECO:0007669"/>
    <property type="project" value="UniProtKB-KW"/>
</dbReference>
<dbReference type="PROSITE" id="PS50013">
    <property type="entry name" value="CHROMO_2"/>
    <property type="match status" value="1"/>
</dbReference>
<dbReference type="InterPro" id="IPR036397">
    <property type="entry name" value="RNaseH_sf"/>
</dbReference>
<keyword evidence="15" id="KW-0233">DNA recombination</keyword>
<dbReference type="Gene3D" id="3.30.70.270">
    <property type="match status" value="3"/>
</dbReference>
<dbReference type="InterPro" id="IPR001878">
    <property type="entry name" value="Znf_CCHC"/>
</dbReference>
<evidence type="ECO:0000256" key="8">
    <source>
        <dbReference type="ARBA" id="ARBA00022759"/>
    </source>
</evidence>
<evidence type="ECO:0000256" key="4">
    <source>
        <dbReference type="ARBA" id="ARBA00022695"/>
    </source>
</evidence>
<sequence>MSSSNPSGKAQKDRLVELEEQMLYLVEVPDSIRYLESRLEEISEKTNTIDAVAGRVEGSTGSVAHIEERVQELDSSQKTLLEMINGMSEDFRATLDVVRNKIADVNARLSLTMRAMANQAPAGGAIPVSRVKIPEPKPFCGARDAKALENYIFDLEQYFRATNTVTEEAKVTLATMHLSEDAKLWWRSRFVDIQEGRCTIDTWDALKRELRSQFFPENVEILARRKLRELKHTGSIRKYVKQFAGLMLDIRDMSEKDKVFCFVEGLKPWAKTKLYEQRVQDLTSAYAAAERLFDLSNDPQDTRRHPSSSSGGSRNNRPSSPKTTGGDRRFSGDRRSHQSNTGNSWRGSSNQNLSNRPLSCFICKGPHMARECPNKTAFNAFQASLTSDSDNQQSQTEGEANQTEEVDNPRMGALKFLSSLQKKVGETNTPVERGLMYVDTWINQKPTKSTMVDSGATHNFITEVEAKRLNLRWEKDAGRMKAVNSAALPIIGLVKRTMIRLGGWSGLVDFVVVKMDDFDVVLGMEFLLEHQVIPMPLAKCLVITGPTPSVVQTDLRQPDGLKMISAMQLKKGISRDEPTFMAIPLKSSENSGETVPKEIMRVLEKYRDVMPDSLPKSLPPRRMIDHEIELVPGAKPPAKNAYRMAPPELAELRKQLDELLNAGFIMPAKAPYGAPVLFQRKKDGSLRLCIDYRALNKLTVRNKYPLPIITDLFDRLHGAKYFSKLDLRSGYYQVRIAEGDEPKTTCVTRYGAFEFLVMPFGLTNAPATFCTLMNQVFHEYLDKFVVVYLDDIVVYSTTMEEHRDHLQKVFQKLKENQLYVKREKCSFAQERINFLGHVIECGRIGMEEGKIAAIRDWAMPKSVSELRSFLGLANYYRRFVEGFSKRASPLTELLKKDVHWNWDPECQTAFDGLKQALMEGPLLGIADVTKPFEVETDASDYALGGVLLQNGHPIAYESRKLNAAERRYTVSEKEMLAVVHCLRAWRQYLLGSSFVVKTDNSATCHFFTQPKLTSKQARWQEFLAEFDFEFEHKKGSSNQAADALSRKQEHAAICLLAHLQGSEIGGSVRDTLREFLQKDHAAQNVMNLAKAGKTRQFWVEEDLLVTKGNRLYVPRAGGLRKKLLYECHDTLWAGHPGWQRTYALLKKGYFWPNMRDDVMQYTKTCLICQQDKVEKVKVAGLLDPLPVPTRPWESVSMDFITHLPKVGDFEAILVIIDRFSKYATFIPATKQCSAETTAQLFFKHVVKLWGVPTSIVSDRDGRFIGSFWTELFSFLGTSLNISSSYHPQTDGQTERFNSMLEEYLRHFVNARQKNWVQLLDVAQFCFNAQTSSSTGRSPFEIVSGRQPVLPHLVDHPFAGKNPQALNFTKEWRQTNDIARAYLEKASKRMKKWADKKRRPLEFRAGDQVLIKLRPEQVRFRGRKDQRLVRKYEGPVEVLKKVGNTSYRVALPTWMKIYPVIHVSNLKPYHQDTEDLQRNVVTRPTIDLSQKEDKDVEEILAERVRRGRRPARRIHEYLVKWKNLPVEETSWERVEDLEAWKQKIEDFKLRQLTGTLQCFLYDVFNYLLSLSRFIKTFFQEREGRLRHTASLTADSDFRTADLLIKLSKCRTIVSRSYDCDTQQTQAAPAQTLVVPQVVPDQLSTKAKHLRDFRKYNPKTFDGSMDNPTKAQIWLTSIETIFWYMKCLDDQKQFKESFYAKFFSANVKYAKQQEFLNLEQDDMTVEQYDTEFDMLSRFAPDMVRNETTRTMKFVRALDLSLHERADPSKAAGGVFQRHRQEHAAARRTLRELPACRRCERVHGGRCLIRSRVCFWCKQPGHTADVCPQKLIGTTPHQPPASQQGRVFAITRQEAERASTVVTSTLPILGHYALVLFDFWLSHSFISSVFVQHVGLEVESLNGVFSVSTPSREVLLSKEKIKACQVEIENQRLDVTLLVLDMQDFDVILGMDCCLLTMQVISAMKVSKLLSQGTWSILASVVDTGEPEVSLSSEQVVREYLDVFSDELPGLLPPREIDFTIELEPGTAPISRAPYRMAPTELKELKVQLQELLDKGFIRPSVSPWGAPVLFMKKKDGSMRLCIDYRELNKVTVKNRYPLPRIDDLFNQLQGATVFSKIDLRSGYHQLRIRDSDIPKTAFCSRYGHYEFIVMSFGLTNALAVFMDLMNSEGVSVDPAKIETVTSWPRPSTVSEIHSFLGLTGYYRRFVEDFSRIASPLTRLTRNGTPFVWNPACESSFQELKQKLVYVPVLTVPDGSGNFVIYSDASKKGLGYVLMQQGKIQIFTDYKSLKYFFTQKELNMRQRRWLELVKDYDCEILYHPSKANVVADALSRKVAHSATLITKQAPLLRDFERAEIALNDPYLVEKRLLVEAGQSEDFSISSDDGLTFDGRLRMPEDSAVKTELLTKAHSSPFTMHPGSTKMYQDLRRAYWWRNMKREVADFVRLPRTLKGYTVIWTVVDRLTKSTHFIPGKSTYTASKWGQLYMTEIVRLHGVPVSIVSDRDARFTSKFWKGLQLALGTRLNFSTAFHPHTDGQIERLNQVLEDMLRACVLEFSGSWDSHLHFMEFVYNNSYQATIGMAPFEALYGRCCRTPVCWGEVGEQRMLGPELVQTTNAAIQKIKARMLTAQSRQKSYVDERRKDLEFEVGDMVFLKVAPMKGVLRFEKKGKLSPCFVGPFEILEWISPVAYRLALPPSFSIVHDVFHVSMLRKYVADPTHPLDPPPPSADRTALVARLVAAVFIRPPSEVDRDCPSKSRARPVRPRPFLRSPPLSVVVYTGPPNVTPFRRRPSEFIATWSASHHRKTEPHRLSYHSNSEPNPRARISSLREAGRAASLPHDLTGTE</sequence>
<evidence type="ECO:0000256" key="7">
    <source>
        <dbReference type="ARBA" id="ARBA00022750"/>
    </source>
</evidence>
<dbReference type="SMART" id="SM00298">
    <property type="entry name" value="CHROMO"/>
    <property type="match status" value="1"/>
</dbReference>
<evidence type="ECO:0000256" key="17">
    <source>
        <dbReference type="PROSITE-ProRule" id="PRU00047"/>
    </source>
</evidence>
<evidence type="ECO:0000259" key="19">
    <source>
        <dbReference type="PROSITE" id="PS50013"/>
    </source>
</evidence>
<dbReference type="InterPro" id="IPR041373">
    <property type="entry name" value="RT_RNaseH"/>
</dbReference>
<keyword evidence="4" id="KW-0548">Nucleotidyltransferase</keyword>
<evidence type="ECO:0000256" key="16">
    <source>
        <dbReference type="ARBA" id="ARBA00023268"/>
    </source>
</evidence>
<dbReference type="InterPro" id="IPR023780">
    <property type="entry name" value="Chromo_domain"/>
</dbReference>
<dbReference type="InterPro" id="IPR050951">
    <property type="entry name" value="Retrovirus_Pol_polyprotein"/>
</dbReference>
<feature type="domain" description="Integrase catalytic" evidence="22">
    <location>
        <begin position="2410"/>
        <end position="2586"/>
    </location>
</feature>
<evidence type="ECO:0000256" key="15">
    <source>
        <dbReference type="ARBA" id="ARBA00023172"/>
    </source>
</evidence>
<feature type="region of interest" description="Disordered" evidence="18">
    <location>
        <begin position="385"/>
        <end position="408"/>
    </location>
</feature>
<dbReference type="GO" id="GO:0004519">
    <property type="term" value="F:endonuclease activity"/>
    <property type="evidence" value="ECO:0007669"/>
    <property type="project" value="UniProtKB-KW"/>
</dbReference>
<dbReference type="GO" id="GO:0003964">
    <property type="term" value="F:RNA-directed DNA polymerase activity"/>
    <property type="evidence" value="ECO:0007669"/>
    <property type="project" value="UniProtKB-KW"/>
</dbReference>
<keyword evidence="6" id="KW-0479">Metal-binding</keyword>
<protein>
    <recommendedName>
        <fullName evidence="1">RNA-directed DNA polymerase</fullName>
        <ecNumber evidence="1">2.7.7.49</ecNumber>
    </recommendedName>
</protein>
<evidence type="ECO:0000256" key="2">
    <source>
        <dbReference type="ARBA" id="ARBA00022670"/>
    </source>
</evidence>
<dbReference type="GO" id="GO:0006508">
    <property type="term" value="P:proteolysis"/>
    <property type="evidence" value="ECO:0007669"/>
    <property type="project" value="UniProtKB-KW"/>
</dbReference>
<feature type="compositionally biased region" description="Polar residues" evidence="18">
    <location>
        <begin position="385"/>
        <end position="403"/>
    </location>
</feature>
<keyword evidence="8" id="KW-0255">Endonuclease</keyword>
<reference evidence="23 24" key="1">
    <citation type="submission" date="2019-08" db="EMBL/GenBank/DDBJ databases">
        <title>Draft genome sequences of two oriental melons (Cucumis melo L. var makuwa).</title>
        <authorList>
            <person name="Kwon S.-Y."/>
        </authorList>
    </citation>
    <scope>NUCLEOTIDE SEQUENCE [LARGE SCALE GENOMIC DNA]</scope>
    <source>
        <strain evidence="24">cv. SW 3</strain>
        <tissue evidence="23">Leaf</tissue>
    </source>
</reference>
<dbReference type="GO" id="GO:0004190">
    <property type="term" value="F:aspartic-type endopeptidase activity"/>
    <property type="evidence" value="ECO:0007669"/>
    <property type="project" value="UniProtKB-KW"/>
</dbReference>
<evidence type="ECO:0000256" key="12">
    <source>
        <dbReference type="ARBA" id="ARBA00022918"/>
    </source>
</evidence>
<dbReference type="InterPro" id="IPR000953">
    <property type="entry name" value="Chromo/chromo_shadow_dom"/>
</dbReference>
<keyword evidence="14" id="KW-0238">DNA-binding</keyword>
<dbReference type="FunFam" id="3.30.420.10:FF:000032">
    <property type="entry name" value="Retrovirus-related Pol polyprotein from transposon 297-like Protein"/>
    <property type="match status" value="2"/>
</dbReference>
<dbReference type="Pfam" id="PF08284">
    <property type="entry name" value="RVP_2"/>
    <property type="match status" value="1"/>
</dbReference>
<organism evidence="23 24">
    <name type="scientific">Cucumis melo var. makuwa</name>
    <name type="common">Oriental melon</name>
    <dbReference type="NCBI Taxonomy" id="1194695"/>
    <lineage>
        <taxon>Eukaryota</taxon>
        <taxon>Viridiplantae</taxon>
        <taxon>Streptophyta</taxon>
        <taxon>Embryophyta</taxon>
        <taxon>Tracheophyta</taxon>
        <taxon>Spermatophyta</taxon>
        <taxon>Magnoliopsida</taxon>
        <taxon>eudicotyledons</taxon>
        <taxon>Gunneridae</taxon>
        <taxon>Pentapetalae</taxon>
        <taxon>rosids</taxon>
        <taxon>fabids</taxon>
        <taxon>Cucurbitales</taxon>
        <taxon>Cucurbitaceae</taxon>
        <taxon>Benincaseae</taxon>
        <taxon>Cucumis</taxon>
    </lineage>
</organism>
<dbReference type="Pfam" id="PF17919">
    <property type="entry name" value="RT_RNaseH_2"/>
    <property type="match status" value="1"/>
</dbReference>
<evidence type="ECO:0000256" key="1">
    <source>
        <dbReference type="ARBA" id="ARBA00012493"/>
    </source>
</evidence>
<dbReference type="PROSITE" id="PS50994">
    <property type="entry name" value="INTEGRASE"/>
    <property type="match status" value="2"/>
</dbReference>
<dbReference type="InterPro" id="IPR016197">
    <property type="entry name" value="Chromo-like_dom_sf"/>
</dbReference>
<keyword evidence="7" id="KW-0064">Aspartyl protease</keyword>
<feature type="domain" description="Reverse transcriptase" evidence="21">
    <location>
        <begin position="660"/>
        <end position="839"/>
    </location>
</feature>
<dbReference type="Pfam" id="PF00385">
    <property type="entry name" value="Chromo"/>
    <property type="match status" value="1"/>
</dbReference>
<evidence type="ECO:0000256" key="9">
    <source>
        <dbReference type="ARBA" id="ARBA00022801"/>
    </source>
</evidence>
<keyword evidence="3" id="KW-0808">Transferase</keyword>
<dbReference type="SUPFAM" id="SSF50630">
    <property type="entry name" value="Acid proteases"/>
    <property type="match status" value="1"/>
</dbReference>
<evidence type="ECO:0000313" key="24">
    <source>
        <dbReference type="Proteomes" id="UP000321393"/>
    </source>
</evidence>
<evidence type="ECO:0000259" key="20">
    <source>
        <dbReference type="PROSITE" id="PS50158"/>
    </source>
</evidence>
<dbReference type="InterPro" id="IPR001584">
    <property type="entry name" value="Integrase_cat-core"/>
</dbReference>
<evidence type="ECO:0000256" key="6">
    <source>
        <dbReference type="ARBA" id="ARBA00022723"/>
    </source>
</evidence>
<dbReference type="GO" id="GO:0003677">
    <property type="term" value="F:DNA binding"/>
    <property type="evidence" value="ECO:0007669"/>
    <property type="project" value="UniProtKB-KW"/>
</dbReference>
<dbReference type="PANTHER" id="PTHR37984:SF5">
    <property type="entry name" value="PROTEIN NYNRIN-LIKE"/>
    <property type="match status" value="1"/>
</dbReference>
<evidence type="ECO:0000259" key="21">
    <source>
        <dbReference type="PROSITE" id="PS50878"/>
    </source>
</evidence>